<keyword evidence="3" id="KW-1185">Reference proteome</keyword>
<organism evidence="2 3">
    <name type="scientific">Polymorphobacter multimanifer</name>
    <dbReference type="NCBI Taxonomy" id="1070431"/>
    <lineage>
        <taxon>Bacteria</taxon>
        <taxon>Pseudomonadati</taxon>
        <taxon>Pseudomonadota</taxon>
        <taxon>Alphaproteobacteria</taxon>
        <taxon>Sphingomonadales</taxon>
        <taxon>Sphingosinicellaceae</taxon>
        <taxon>Polymorphobacter</taxon>
    </lineage>
</organism>
<proteinExistence type="predicted"/>
<dbReference type="Proteomes" id="UP000538147">
    <property type="component" value="Unassembled WGS sequence"/>
</dbReference>
<comment type="caution">
    <text evidence="2">The sequence shown here is derived from an EMBL/GenBank/DDBJ whole genome shotgun (WGS) entry which is preliminary data.</text>
</comment>
<accession>A0A841LJ85</accession>
<reference evidence="2 3" key="1">
    <citation type="submission" date="2020-08" db="EMBL/GenBank/DDBJ databases">
        <title>Genomic Encyclopedia of Type Strains, Phase IV (KMG-IV): sequencing the most valuable type-strain genomes for metagenomic binning, comparative biology and taxonomic classification.</title>
        <authorList>
            <person name="Goeker M."/>
        </authorList>
    </citation>
    <scope>NUCLEOTIDE SEQUENCE [LARGE SCALE GENOMIC DNA]</scope>
    <source>
        <strain evidence="2 3">DSM 102189</strain>
    </source>
</reference>
<name>A0A841LJ85_9SPHN</name>
<keyword evidence="1" id="KW-1133">Transmembrane helix</keyword>
<keyword evidence="1" id="KW-0812">Transmembrane</keyword>
<dbReference type="RefSeq" id="WP_184202854.1">
    <property type="nucleotide sequence ID" value="NZ_BMOX01000073.1"/>
</dbReference>
<sequence length="87" mass="9869">MTDEVAKDELQALRDRVAELEAARDKPVKVEVEGLEGIRQLSHAIETQQLDRFALQNSVPDKVFWGWFWGFVIACGLLLLVGFLRSV</sequence>
<evidence type="ECO:0000313" key="2">
    <source>
        <dbReference type="EMBL" id="MBB6229282.1"/>
    </source>
</evidence>
<gene>
    <name evidence="2" type="ORF">FHS79_003483</name>
</gene>
<evidence type="ECO:0000313" key="3">
    <source>
        <dbReference type="Proteomes" id="UP000538147"/>
    </source>
</evidence>
<keyword evidence="1" id="KW-0472">Membrane</keyword>
<dbReference type="EMBL" id="JACIIV010000040">
    <property type="protein sequence ID" value="MBB6229282.1"/>
    <property type="molecule type" value="Genomic_DNA"/>
</dbReference>
<feature type="transmembrane region" description="Helical" evidence="1">
    <location>
        <begin position="64"/>
        <end position="84"/>
    </location>
</feature>
<dbReference type="AlphaFoldDB" id="A0A841LJ85"/>
<protein>
    <submittedName>
        <fullName evidence="2">Uncharacterized protein</fullName>
    </submittedName>
</protein>
<evidence type="ECO:0000256" key="1">
    <source>
        <dbReference type="SAM" id="Phobius"/>
    </source>
</evidence>